<evidence type="ECO:0000256" key="3">
    <source>
        <dbReference type="ARBA" id="ARBA00023163"/>
    </source>
</evidence>
<dbReference type="Gene3D" id="1.10.357.10">
    <property type="entry name" value="Tetracycline Repressor, domain 2"/>
    <property type="match status" value="1"/>
</dbReference>
<dbReference type="Pfam" id="PF00440">
    <property type="entry name" value="TetR_N"/>
    <property type="match status" value="1"/>
</dbReference>
<name>A0A0U3NDM6_9BURK</name>
<dbReference type="PROSITE" id="PS50977">
    <property type="entry name" value="HTH_TETR_2"/>
    <property type="match status" value="1"/>
</dbReference>
<dbReference type="STRING" id="76731.RD2015_2101"/>
<dbReference type="RefSeq" id="WP_058934829.1">
    <property type="nucleotide sequence ID" value="NZ_CP013729.1"/>
</dbReference>
<dbReference type="KEGG" id="rdp:RD2015_2101"/>
<reference evidence="5 6" key="1">
    <citation type="submission" date="2015-12" db="EMBL/GenBank/DDBJ databases">
        <title>Complete genome of Roseateles depolymerans KCTC 42856.</title>
        <authorList>
            <person name="Kim K.M."/>
        </authorList>
    </citation>
    <scope>NUCLEOTIDE SEQUENCE [LARGE SCALE GENOMIC DNA]</scope>
    <source>
        <strain evidence="5 6">KCTC 42856</strain>
    </source>
</reference>
<dbReference type="Gene3D" id="1.10.10.60">
    <property type="entry name" value="Homeodomain-like"/>
    <property type="match status" value="1"/>
</dbReference>
<dbReference type="OrthoDB" id="9809994at2"/>
<sequence>MSSPSHASPSQRQRRKEARPQELLDAALALFVEKGFAATRSEEVAARAGVSKGTLYLYYPSKEELFKAVIRESLGSKIAEGREELDKHQGPMAELLVWLMQEWWMRLGQTPAGGIMKIMLAEARNFPEIAAFYVDEVIDPSCNMLAEVIRRGVASGEFRPVDPDAAVHVLIGPVLHLVLHQYSIGACGLDLGPKKDPEAVIALHMDLLFKGLLNRPDHEGGSAAHA</sequence>
<keyword evidence="3" id="KW-0804">Transcription</keyword>
<protein>
    <submittedName>
        <fullName evidence="5">Transcriptional regulator, TetR family</fullName>
    </submittedName>
</protein>
<evidence type="ECO:0000313" key="6">
    <source>
        <dbReference type="Proteomes" id="UP000060699"/>
    </source>
</evidence>
<feature type="compositionally biased region" description="Polar residues" evidence="4">
    <location>
        <begin position="1"/>
        <end position="11"/>
    </location>
</feature>
<keyword evidence="6" id="KW-1185">Reference proteome</keyword>
<dbReference type="AlphaFoldDB" id="A0A0U3NDM6"/>
<evidence type="ECO:0000256" key="2">
    <source>
        <dbReference type="ARBA" id="ARBA00023125"/>
    </source>
</evidence>
<gene>
    <name evidence="5" type="ORF">RD2015_2101</name>
</gene>
<keyword evidence="1" id="KW-0805">Transcription regulation</keyword>
<dbReference type="InterPro" id="IPR050109">
    <property type="entry name" value="HTH-type_TetR-like_transc_reg"/>
</dbReference>
<dbReference type="Pfam" id="PF16859">
    <property type="entry name" value="TetR_C_11"/>
    <property type="match status" value="1"/>
</dbReference>
<dbReference type="SUPFAM" id="SSF46689">
    <property type="entry name" value="Homeodomain-like"/>
    <property type="match status" value="1"/>
</dbReference>
<dbReference type="PANTHER" id="PTHR30055">
    <property type="entry name" value="HTH-TYPE TRANSCRIPTIONAL REGULATOR RUTR"/>
    <property type="match status" value="1"/>
</dbReference>
<evidence type="ECO:0000256" key="4">
    <source>
        <dbReference type="SAM" id="MobiDB-lite"/>
    </source>
</evidence>
<dbReference type="InterPro" id="IPR001647">
    <property type="entry name" value="HTH_TetR"/>
</dbReference>
<dbReference type="GO" id="GO:0000976">
    <property type="term" value="F:transcription cis-regulatory region binding"/>
    <property type="evidence" value="ECO:0007669"/>
    <property type="project" value="TreeGrafter"/>
</dbReference>
<dbReference type="InterPro" id="IPR036271">
    <property type="entry name" value="Tet_transcr_reg_TetR-rel_C_sf"/>
</dbReference>
<dbReference type="InterPro" id="IPR011075">
    <property type="entry name" value="TetR_C"/>
</dbReference>
<evidence type="ECO:0000313" key="5">
    <source>
        <dbReference type="EMBL" id="ALV06576.1"/>
    </source>
</evidence>
<dbReference type="PANTHER" id="PTHR30055:SF234">
    <property type="entry name" value="HTH-TYPE TRANSCRIPTIONAL REGULATOR BETI"/>
    <property type="match status" value="1"/>
</dbReference>
<dbReference type="CDD" id="cd02981">
    <property type="entry name" value="PDI_b_family"/>
    <property type="match status" value="1"/>
</dbReference>
<keyword evidence="2" id="KW-0238">DNA-binding</keyword>
<dbReference type="GO" id="GO:0003700">
    <property type="term" value="F:DNA-binding transcription factor activity"/>
    <property type="evidence" value="ECO:0007669"/>
    <property type="project" value="TreeGrafter"/>
</dbReference>
<accession>A0A0U3NDM6</accession>
<dbReference type="PATRIC" id="fig|76731.3.peg.2151"/>
<dbReference type="PRINTS" id="PR00455">
    <property type="entry name" value="HTHTETR"/>
</dbReference>
<dbReference type="SUPFAM" id="SSF48498">
    <property type="entry name" value="Tetracyclin repressor-like, C-terminal domain"/>
    <property type="match status" value="1"/>
</dbReference>
<dbReference type="InterPro" id="IPR009057">
    <property type="entry name" value="Homeodomain-like_sf"/>
</dbReference>
<dbReference type="EMBL" id="CP013729">
    <property type="protein sequence ID" value="ALV06576.1"/>
    <property type="molecule type" value="Genomic_DNA"/>
</dbReference>
<proteinExistence type="predicted"/>
<feature type="region of interest" description="Disordered" evidence="4">
    <location>
        <begin position="1"/>
        <end position="20"/>
    </location>
</feature>
<evidence type="ECO:0000256" key="1">
    <source>
        <dbReference type="ARBA" id="ARBA00023015"/>
    </source>
</evidence>
<dbReference type="Proteomes" id="UP000060699">
    <property type="component" value="Chromosome"/>
</dbReference>
<organism evidence="5 6">
    <name type="scientific">Roseateles depolymerans</name>
    <dbReference type="NCBI Taxonomy" id="76731"/>
    <lineage>
        <taxon>Bacteria</taxon>
        <taxon>Pseudomonadati</taxon>
        <taxon>Pseudomonadota</taxon>
        <taxon>Betaproteobacteria</taxon>
        <taxon>Burkholderiales</taxon>
        <taxon>Sphaerotilaceae</taxon>
        <taxon>Roseateles</taxon>
    </lineage>
</organism>
<dbReference type="FunFam" id="1.10.10.60:FF:000141">
    <property type="entry name" value="TetR family transcriptional regulator"/>
    <property type="match status" value="1"/>
</dbReference>